<dbReference type="AlphaFoldDB" id="A0A3G1L0T8"/>
<proteinExistence type="predicted"/>
<dbReference type="InterPro" id="IPR036188">
    <property type="entry name" value="FAD/NAD-bd_sf"/>
</dbReference>
<dbReference type="Gene3D" id="3.30.9.10">
    <property type="entry name" value="D-Amino Acid Oxidase, subunit A, domain 2"/>
    <property type="match status" value="1"/>
</dbReference>
<dbReference type="Gene3D" id="3.50.50.60">
    <property type="entry name" value="FAD/NAD(P)-binding domain"/>
    <property type="match status" value="1"/>
</dbReference>
<reference evidence="3 4" key="1">
    <citation type="submission" date="2016-10" db="EMBL/GenBank/DDBJ databases">
        <title>Complete Genome Sequence of Peptococcaceae strain DCMF.</title>
        <authorList>
            <person name="Edwards R.J."/>
            <person name="Holland S.I."/>
            <person name="Deshpande N.P."/>
            <person name="Wong Y.K."/>
            <person name="Ertan H."/>
            <person name="Manefield M."/>
            <person name="Russell T.L."/>
            <person name="Lee M.J."/>
        </authorList>
    </citation>
    <scope>NUCLEOTIDE SEQUENCE [LARGE SCALE GENOMIC DNA]</scope>
    <source>
        <strain evidence="3 4">DCMF</strain>
    </source>
</reference>
<name>A0A3G1L0T8_FORW1</name>
<dbReference type="PANTHER" id="PTHR42720">
    <property type="entry name" value="GLYCEROL-3-PHOSPHATE DEHYDROGENASE"/>
    <property type="match status" value="1"/>
</dbReference>
<dbReference type="Pfam" id="PF04324">
    <property type="entry name" value="Fer2_BFD"/>
    <property type="match status" value="1"/>
</dbReference>
<feature type="domain" description="BFD-like [2Fe-2S]-binding" evidence="2">
    <location>
        <begin position="406"/>
        <end position="458"/>
    </location>
</feature>
<sequence>MIQQFDVIVIGGGVIGSAISRELSRYKLKIGVLEKELDVACETSGRNSGVVHSGFNNKPGTLMAKFCVEGCLGFKKVAGELDLPFKRTGKLIVGFTRADLDQLEEMKEQGDRNGTTGLRILSKKEIKQIEPNIEGEAALYSPMTGIVNPFIFNIALAENACQNGVKFFFNNEVRRIKRIQDYYALTTPSGTYRAKWVINSAGLYADRVAEMAGVTGYQIYPCRGEYFVLDKEASQYLKIPVYPVPNRKAGGRGIHLTPTTDGNVLIGPSVEYIEEKDDYATTQDAIDMLIRAGTKLLPRLKKEYFIRNFAGVRPKLVDKETGGSCDFVIIEKDVAPGMINLIGMESPGLTSAVPLAREIVDRIRQKEILLEKDDFNPCRKGILCFQEQPDEIKAQLIKENPNYGEIICRCEHITKQEILEAVHNPLGVDTIVGMKNRTRAMMGRCQGGFCQSRIAEIILQEKGKNADDIMYARTGGKMFYGSVRP</sequence>
<organism evidence="3 4">
    <name type="scientific">Formimonas warabiya</name>
    <dbReference type="NCBI Taxonomy" id="1761012"/>
    <lineage>
        <taxon>Bacteria</taxon>
        <taxon>Bacillati</taxon>
        <taxon>Bacillota</taxon>
        <taxon>Clostridia</taxon>
        <taxon>Eubacteriales</taxon>
        <taxon>Peptococcaceae</taxon>
        <taxon>Candidatus Formimonas</taxon>
    </lineage>
</organism>
<dbReference type="SUPFAM" id="SSF51905">
    <property type="entry name" value="FAD/NAD(P)-binding domain"/>
    <property type="match status" value="1"/>
</dbReference>
<dbReference type="InterPro" id="IPR052745">
    <property type="entry name" value="G3P_Oxidase/Oxidoreductase"/>
</dbReference>
<dbReference type="InterPro" id="IPR007419">
    <property type="entry name" value="BFD-like_2Fe2S-bd_dom"/>
</dbReference>
<dbReference type="CDD" id="cd19946">
    <property type="entry name" value="GlpA-like_Fer2_BFD-like"/>
    <property type="match status" value="1"/>
</dbReference>
<evidence type="ECO:0000313" key="4">
    <source>
        <dbReference type="Proteomes" id="UP000323521"/>
    </source>
</evidence>
<evidence type="ECO:0000259" key="1">
    <source>
        <dbReference type="Pfam" id="PF01266"/>
    </source>
</evidence>
<dbReference type="PANTHER" id="PTHR42720:SF1">
    <property type="entry name" value="GLYCEROL 3-PHOSPHATE OXIDASE"/>
    <property type="match status" value="1"/>
</dbReference>
<keyword evidence="4" id="KW-1185">Reference proteome</keyword>
<dbReference type="Proteomes" id="UP000323521">
    <property type="component" value="Chromosome"/>
</dbReference>
<feature type="domain" description="FAD dependent oxidoreductase" evidence="1">
    <location>
        <begin position="6"/>
        <end position="362"/>
    </location>
</feature>
<gene>
    <name evidence="3" type="ORF">DCMF_00535</name>
</gene>
<dbReference type="InterPro" id="IPR041854">
    <property type="entry name" value="BFD-like_2Fe2S-bd_dom_sf"/>
</dbReference>
<evidence type="ECO:0000313" key="3">
    <source>
        <dbReference type="EMBL" id="ATW28268.1"/>
    </source>
</evidence>
<dbReference type="Pfam" id="PF01266">
    <property type="entry name" value="DAO"/>
    <property type="match status" value="1"/>
</dbReference>
<accession>A0A3G1L0T8</accession>
<dbReference type="RefSeq" id="WP_148132624.1">
    <property type="nucleotide sequence ID" value="NZ_CP017634.1"/>
</dbReference>
<dbReference type="KEGG" id="fwa:DCMF_00535"/>
<dbReference type="OrthoDB" id="9801699at2"/>
<evidence type="ECO:0000259" key="2">
    <source>
        <dbReference type="Pfam" id="PF04324"/>
    </source>
</evidence>
<dbReference type="SUPFAM" id="SSF54373">
    <property type="entry name" value="FAD-linked reductases, C-terminal domain"/>
    <property type="match status" value="1"/>
</dbReference>
<protein>
    <submittedName>
        <fullName evidence="3">FAD/NAD(P)-binding oxidoreductase</fullName>
    </submittedName>
</protein>
<dbReference type="EMBL" id="CP017634">
    <property type="protein sequence ID" value="ATW28268.1"/>
    <property type="molecule type" value="Genomic_DNA"/>
</dbReference>
<dbReference type="Gene3D" id="1.10.10.1100">
    <property type="entry name" value="BFD-like [2Fe-2S]-binding domain"/>
    <property type="match status" value="1"/>
</dbReference>
<dbReference type="InterPro" id="IPR006076">
    <property type="entry name" value="FAD-dep_OxRdtase"/>
</dbReference>